<evidence type="ECO:0000256" key="4">
    <source>
        <dbReference type="ARBA" id="ARBA00022605"/>
    </source>
</evidence>
<feature type="domain" description="Serine acetyltransferase N-terminal" evidence="7">
    <location>
        <begin position="91"/>
        <end position="195"/>
    </location>
</feature>
<evidence type="ECO:0000256" key="2">
    <source>
        <dbReference type="ARBA" id="ARBA00007274"/>
    </source>
</evidence>
<keyword evidence="5" id="KW-0808">Transferase</keyword>
<dbReference type="InterPro" id="IPR053376">
    <property type="entry name" value="Serine_acetyltransferase"/>
</dbReference>
<dbReference type="FunFam" id="2.160.10.10:FF:000002">
    <property type="entry name" value="Serine acetyltransferase"/>
    <property type="match status" value="1"/>
</dbReference>
<dbReference type="CDD" id="cd03354">
    <property type="entry name" value="LbH_SAT"/>
    <property type="match status" value="1"/>
</dbReference>
<dbReference type="InterPro" id="IPR001451">
    <property type="entry name" value="Hexapep"/>
</dbReference>
<dbReference type="Pfam" id="PF06426">
    <property type="entry name" value="SATase_N"/>
    <property type="match status" value="1"/>
</dbReference>
<dbReference type="NCBIfam" id="NF041874">
    <property type="entry name" value="EPS_EpsC"/>
    <property type="match status" value="1"/>
</dbReference>
<evidence type="ECO:0000259" key="7">
    <source>
        <dbReference type="SMART" id="SM00971"/>
    </source>
</evidence>
<dbReference type="InterPro" id="IPR018357">
    <property type="entry name" value="Hexapep_transf_CS"/>
</dbReference>
<dbReference type="InterPro" id="IPR045304">
    <property type="entry name" value="LbH_SAT"/>
</dbReference>
<dbReference type="InterPro" id="IPR005881">
    <property type="entry name" value="Ser_O-AcTrfase"/>
</dbReference>
<evidence type="ECO:0000313" key="9">
    <source>
        <dbReference type="Proteomes" id="UP001190926"/>
    </source>
</evidence>
<keyword evidence="9" id="KW-1185">Reference proteome</keyword>
<organism evidence="8 9">
    <name type="scientific">Perilla frutescens var. hirtella</name>
    <name type="common">Perilla citriodora</name>
    <name type="synonym">Perilla setoyensis</name>
    <dbReference type="NCBI Taxonomy" id="608512"/>
    <lineage>
        <taxon>Eukaryota</taxon>
        <taxon>Viridiplantae</taxon>
        <taxon>Streptophyta</taxon>
        <taxon>Embryophyta</taxon>
        <taxon>Tracheophyta</taxon>
        <taxon>Spermatophyta</taxon>
        <taxon>Magnoliopsida</taxon>
        <taxon>eudicotyledons</taxon>
        <taxon>Gunneridae</taxon>
        <taxon>Pentapetalae</taxon>
        <taxon>asterids</taxon>
        <taxon>lamiids</taxon>
        <taxon>Lamiales</taxon>
        <taxon>Lamiaceae</taxon>
        <taxon>Nepetoideae</taxon>
        <taxon>Elsholtzieae</taxon>
        <taxon>Perilla</taxon>
    </lineage>
</organism>
<dbReference type="NCBIfam" id="TIGR01172">
    <property type="entry name" value="cysE"/>
    <property type="match status" value="1"/>
</dbReference>
<sequence>MSTNLAASPFLVKQPFFMPFKNSASAMAATCVHSSRTQTPSQKFDDEVVFNNYVKFCRPDLSDVVPCNPISESKTTPKPRGVIPGESAADLWLQMKDEARSVVNQEPILSNYYLSSILSHDSMDSALANHISIKLSDSSLPVGTLYDLFLGVLNDDQEIMLAVSDDLLAVKERDPACIGYVHCFLNFKGFLACQAHRIAHNLWCKGRKILALLIQNRVSEVFAVDIHPGAKIGRGILLDHATGVVIGETAVIGDNVSILHNVTLGGTGKVSGDRHPKIGDGVLIGAGTCVLGNVRIEEGAKIGAGSVVLKRVPARTTAVGNPARLIGGKENPTKLDKMPSLTMDQTSHISEWSDYVI</sequence>
<dbReference type="InterPro" id="IPR011004">
    <property type="entry name" value="Trimer_LpxA-like_sf"/>
</dbReference>
<name>A0AAD4JKT9_PERFH</name>
<evidence type="ECO:0000256" key="5">
    <source>
        <dbReference type="ARBA" id="ARBA00022679"/>
    </source>
</evidence>
<dbReference type="SUPFAM" id="SSF51161">
    <property type="entry name" value="Trimeric LpxA-like enzymes"/>
    <property type="match status" value="1"/>
</dbReference>
<dbReference type="AlphaFoldDB" id="A0AAD4JKT9"/>
<comment type="caution">
    <text evidence="8">The sequence shown here is derived from an EMBL/GenBank/DDBJ whole genome shotgun (WGS) entry which is preliminary data.</text>
</comment>
<comment type="similarity">
    <text evidence="2">Belongs to the transferase hexapeptide repeat family.</text>
</comment>
<dbReference type="GO" id="GO:0005737">
    <property type="term" value="C:cytoplasm"/>
    <property type="evidence" value="ECO:0007669"/>
    <property type="project" value="InterPro"/>
</dbReference>
<keyword evidence="4" id="KW-0028">Amino-acid biosynthesis</keyword>
<dbReference type="EMBL" id="SDAM02000033">
    <property type="protein sequence ID" value="KAH6835708.1"/>
    <property type="molecule type" value="Genomic_DNA"/>
</dbReference>
<dbReference type="Pfam" id="PF00132">
    <property type="entry name" value="Hexapep"/>
    <property type="match status" value="1"/>
</dbReference>
<dbReference type="PROSITE" id="PS00101">
    <property type="entry name" value="HEXAPEP_TRANSFERASES"/>
    <property type="match status" value="1"/>
</dbReference>
<evidence type="ECO:0000256" key="3">
    <source>
        <dbReference type="ARBA" id="ARBA00013266"/>
    </source>
</evidence>
<dbReference type="SMART" id="SM00971">
    <property type="entry name" value="SATase_N"/>
    <property type="match status" value="1"/>
</dbReference>
<dbReference type="InterPro" id="IPR010493">
    <property type="entry name" value="Ser_AcTrfase_N"/>
</dbReference>
<dbReference type="Gene3D" id="1.10.3130.10">
    <property type="entry name" value="serine acetyltransferase, domain 1"/>
    <property type="match status" value="1"/>
</dbReference>
<proteinExistence type="inferred from homology"/>
<gene>
    <name evidence="8" type="ORF">C2S53_019140</name>
</gene>
<evidence type="ECO:0000313" key="8">
    <source>
        <dbReference type="EMBL" id="KAH6835708.1"/>
    </source>
</evidence>
<protein>
    <recommendedName>
        <fullName evidence="3">serine O-acetyltransferase</fullName>
        <ecNumber evidence="3">2.3.1.30</ecNumber>
    </recommendedName>
</protein>
<accession>A0AAD4JKT9</accession>
<dbReference type="GO" id="GO:0009001">
    <property type="term" value="F:serine O-acetyltransferase activity"/>
    <property type="evidence" value="ECO:0007669"/>
    <property type="project" value="UniProtKB-EC"/>
</dbReference>
<reference evidence="8 9" key="1">
    <citation type="journal article" date="2021" name="Nat. Commun.">
        <title>Incipient diploidization of the medicinal plant Perilla within 10,000 years.</title>
        <authorList>
            <person name="Zhang Y."/>
            <person name="Shen Q."/>
            <person name="Leng L."/>
            <person name="Zhang D."/>
            <person name="Chen S."/>
            <person name="Shi Y."/>
            <person name="Ning Z."/>
            <person name="Chen S."/>
        </authorList>
    </citation>
    <scope>NUCLEOTIDE SEQUENCE [LARGE SCALE GENOMIC DNA]</scope>
    <source>
        <strain evidence="9">cv. PC099</strain>
    </source>
</reference>
<comment type="pathway">
    <text evidence="1">Amino-acid biosynthesis; L-cysteine biosynthesis; L-cysteine from L-serine: step 1/2.</text>
</comment>
<dbReference type="GO" id="GO:0006535">
    <property type="term" value="P:cysteine biosynthetic process from serine"/>
    <property type="evidence" value="ECO:0007669"/>
    <property type="project" value="InterPro"/>
</dbReference>
<evidence type="ECO:0000256" key="6">
    <source>
        <dbReference type="ARBA" id="ARBA00023315"/>
    </source>
</evidence>
<keyword evidence="6" id="KW-0012">Acyltransferase</keyword>
<dbReference type="PANTHER" id="PTHR42811">
    <property type="entry name" value="SERINE ACETYLTRANSFERASE"/>
    <property type="match status" value="1"/>
</dbReference>
<dbReference type="Proteomes" id="UP001190926">
    <property type="component" value="Unassembled WGS sequence"/>
</dbReference>
<dbReference type="InterPro" id="IPR042122">
    <property type="entry name" value="Ser_AcTrfase_N_sf"/>
</dbReference>
<dbReference type="EC" id="2.3.1.30" evidence="3"/>
<dbReference type="Gene3D" id="2.160.10.10">
    <property type="entry name" value="Hexapeptide repeat proteins"/>
    <property type="match status" value="1"/>
</dbReference>
<evidence type="ECO:0000256" key="1">
    <source>
        <dbReference type="ARBA" id="ARBA00004876"/>
    </source>
</evidence>